<dbReference type="EMBL" id="JBHSZI010000001">
    <property type="protein sequence ID" value="MFC7058543.1"/>
    <property type="molecule type" value="Genomic_DNA"/>
</dbReference>
<dbReference type="InterPro" id="IPR002591">
    <property type="entry name" value="Phosphodiest/P_Trfase"/>
</dbReference>
<accession>A0ABD5VZ65</accession>
<evidence type="ECO:0000313" key="2">
    <source>
        <dbReference type="Proteomes" id="UP001596445"/>
    </source>
</evidence>
<proteinExistence type="predicted"/>
<name>A0ABD5VZ65_9EURY</name>
<evidence type="ECO:0000313" key="1">
    <source>
        <dbReference type="EMBL" id="MFC7058543.1"/>
    </source>
</evidence>
<dbReference type="PANTHER" id="PTHR10151:SF120">
    <property type="entry name" value="BIS(5'-ADENOSYL)-TRIPHOSPHATASE"/>
    <property type="match status" value="1"/>
</dbReference>
<protein>
    <submittedName>
        <fullName evidence="1">Alkaline phosphatase family protein</fullName>
    </submittedName>
</protein>
<sequence length="458" mass="50256">MTRERHTDTAGRVIVLDVVGLEPDHIDENLAPNIAALLDGNPTAPLDPPFPAVTLPAQTTLATGQSPATHGDVANGEYDRATDSVALWERDRGDRNRIWEAVSDETDLTTGSLFFQHLIGSSADVAVTPSPIEDEDNNLLEMNCWTNPDDFYETLEAEYGHFPLHNYWGPTANEQSSEWILSAARESIKRHDPDLLWVYLPHLDYDGQRHGPDSPELRDAIGVIDELVGEFLDWLRNRERWEETAVHVVSEYGFHAVDTPIFPNRALREAGLLSVTEGREGGEAVDLPGSKAFTMVDHQVAHVYTDDATEQARDALADLEGVERVLTGEARAEYGLDHPNSGDLVLVPEQSGWFQYYWWAEDDDAPYYATEMDIHEKPGYDPCSLFFGDDGLVTLDASKMGGSHGRTDVSGVYGIGGPAAPEGTLDSVDARAVAPTIVETLGVADAISLSFEIPAAFE</sequence>
<reference evidence="1 2" key="1">
    <citation type="journal article" date="2019" name="Int. J. Syst. Evol. Microbiol.">
        <title>The Global Catalogue of Microorganisms (GCM) 10K type strain sequencing project: providing services to taxonomists for standard genome sequencing and annotation.</title>
        <authorList>
            <consortium name="The Broad Institute Genomics Platform"/>
            <consortium name="The Broad Institute Genome Sequencing Center for Infectious Disease"/>
            <person name="Wu L."/>
            <person name="Ma J."/>
        </authorList>
    </citation>
    <scope>NUCLEOTIDE SEQUENCE [LARGE SCALE GENOMIC DNA]</scope>
    <source>
        <strain evidence="1 2">JCM 30072</strain>
    </source>
</reference>
<dbReference type="Pfam" id="PF01663">
    <property type="entry name" value="Phosphodiest"/>
    <property type="match status" value="1"/>
</dbReference>
<dbReference type="GeneID" id="76630544"/>
<dbReference type="AlphaFoldDB" id="A0ABD5VZ65"/>
<dbReference type="SUPFAM" id="SSF53649">
    <property type="entry name" value="Alkaline phosphatase-like"/>
    <property type="match status" value="1"/>
</dbReference>
<comment type="caution">
    <text evidence="1">The sequence shown here is derived from an EMBL/GenBank/DDBJ whole genome shotgun (WGS) entry which is preliminary data.</text>
</comment>
<dbReference type="PANTHER" id="PTHR10151">
    <property type="entry name" value="ECTONUCLEOTIDE PYROPHOSPHATASE/PHOSPHODIESTERASE"/>
    <property type="match status" value="1"/>
</dbReference>
<keyword evidence="2" id="KW-1185">Reference proteome</keyword>
<dbReference type="Gene3D" id="3.40.720.10">
    <property type="entry name" value="Alkaline Phosphatase, subunit A"/>
    <property type="match status" value="1"/>
</dbReference>
<dbReference type="RefSeq" id="WP_267161248.1">
    <property type="nucleotide sequence ID" value="NZ_CP112972.1"/>
</dbReference>
<dbReference type="Proteomes" id="UP001596445">
    <property type="component" value="Unassembled WGS sequence"/>
</dbReference>
<gene>
    <name evidence="1" type="ORF">ACFQQG_10570</name>
</gene>
<dbReference type="GO" id="GO:0016787">
    <property type="term" value="F:hydrolase activity"/>
    <property type="evidence" value="ECO:0007669"/>
    <property type="project" value="UniProtKB-ARBA"/>
</dbReference>
<dbReference type="InterPro" id="IPR017850">
    <property type="entry name" value="Alkaline_phosphatase_core_sf"/>
</dbReference>
<organism evidence="1 2">
    <name type="scientific">Halovenus salina</name>
    <dbReference type="NCBI Taxonomy" id="1510225"/>
    <lineage>
        <taxon>Archaea</taxon>
        <taxon>Methanobacteriati</taxon>
        <taxon>Methanobacteriota</taxon>
        <taxon>Stenosarchaea group</taxon>
        <taxon>Halobacteria</taxon>
        <taxon>Halobacteriales</taxon>
        <taxon>Haloarculaceae</taxon>
        <taxon>Halovenus</taxon>
    </lineage>
</organism>